<comment type="catalytic activity">
    <reaction evidence="6">
        <text>Couples ATP hydrolysis with the unwinding of duplex DNA by translocating in the 3'-5' direction.</text>
        <dbReference type="EC" id="5.6.2.4"/>
    </reaction>
</comment>
<evidence type="ECO:0000256" key="3">
    <source>
        <dbReference type="ARBA" id="ARBA00022806"/>
    </source>
</evidence>
<keyword evidence="13" id="KW-0540">Nuclease</keyword>
<feature type="domain" description="UvrD-like helicase C-terminal" evidence="12">
    <location>
        <begin position="461"/>
        <end position="724"/>
    </location>
</feature>
<keyword evidence="3 9" id="KW-0347">Helicase</keyword>
<dbReference type="InterPro" id="IPR014017">
    <property type="entry name" value="DNA_helicase_UvrD-like_C"/>
</dbReference>
<feature type="coiled-coil region" evidence="10">
    <location>
        <begin position="202"/>
        <end position="229"/>
    </location>
</feature>
<dbReference type="Gene3D" id="3.40.50.300">
    <property type="entry name" value="P-loop containing nucleotide triphosphate hydrolases"/>
    <property type="match status" value="3"/>
</dbReference>
<keyword evidence="10" id="KW-0175">Coiled coil</keyword>
<name>A0A1I0R5A4_9BACT</name>
<protein>
    <recommendedName>
        <fullName evidence="7">DNA 3'-5' helicase</fullName>
        <ecNumber evidence="7">5.6.2.4</ecNumber>
    </recommendedName>
</protein>
<keyword evidence="5" id="KW-0413">Isomerase</keyword>
<evidence type="ECO:0000256" key="9">
    <source>
        <dbReference type="PROSITE-ProRule" id="PRU00560"/>
    </source>
</evidence>
<evidence type="ECO:0000256" key="1">
    <source>
        <dbReference type="ARBA" id="ARBA00022741"/>
    </source>
</evidence>
<evidence type="ECO:0000256" key="5">
    <source>
        <dbReference type="ARBA" id="ARBA00023235"/>
    </source>
</evidence>
<dbReference type="Pfam" id="PF12705">
    <property type="entry name" value="PDDEXK_1"/>
    <property type="match status" value="1"/>
</dbReference>
<dbReference type="InterPro" id="IPR038726">
    <property type="entry name" value="PDDEXK_AddAB-type"/>
</dbReference>
<dbReference type="EMBL" id="FOIR01000003">
    <property type="protein sequence ID" value="SEW35634.1"/>
    <property type="molecule type" value="Genomic_DNA"/>
</dbReference>
<dbReference type="OrthoDB" id="9810135at2"/>
<dbReference type="InterPro" id="IPR014016">
    <property type="entry name" value="UvrD-like_ATP-bd"/>
</dbReference>
<keyword evidence="14" id="KW-1185">Reference proteome</keyword>
<keyword evidence="13" id="KW-0269">Exonuclease</keyword>
<proteinExistence type="predicted"/>
<evidence type="ECO:0000256" key="7">
    <source>
        <dbReference type="ARBA" id="ARBA00034808"/>
    </source>
</evidence>
<organism evidence="13 14">
    <name type="scientific">Roseivirga pacifica</name>
    <dbReference type="NCBI Taxonomy" id="1267423"/>
    <lineage>
        <taxon>Bacteria</taxon>
        <taxon>Pseudomonadati</taxon>
        <taxon>Bacteroidota</taxon>
        <taxon>Cytophagia</taxon>
        <taxon>Cytophagales</taxon>
        <taxon>Roseivirgaceae</taxon>
        <taxon>Roseivirga</taxon>
    </lineage>
</organism>
<dbReference type="InterPro" id="IPR000212">
    <property type="entry name" value="DNA_helicase_UvrD/REP"/>
</dbReference>
<dbReference type="GO" id="GO:0004527">
    <property type="term" value="F:exonuclease activity"/>
    <property type="evidence" value="ECO:0007669"/>
    <property type="project" value="UniProtKB-KW"/>
</dbReference>
<dbReference type="PANTHER" id="PTHR11070:SF67">
    <property type="entry name" value="DNA 3'-5' HELICASE"/>
    <property type="match status" value="1"/>
</dbReference>
<dbReference type="PANTHER" id="PTHR11070">
    <property type="entry name" value="UVRD / RECB / PCRA DNA HELICASE FAMILY MEMBER"/>
    <property type="match status" value="1"/>
</dbReference>
<dbReference type="SUPFAM" id="SSF52540">
    <property type="entry name" value="P-loop containing nucleoside triphosphate hydrolases"/>
    <property type="match status" value="1"/>
</dbReference>
<dbReference type="PROSITE" id="PS51198">
    <property type="entry name" value="UVRD_HELICASE_ATP_BIND"/>
    <property type="match status" value="1"/>
</dbReference>
<evidence type="ECO:0000313" key="14">
    <source>
        <dbReference type="Proteomes" id="UP000199437"/>
    </source>
</evidence>
<comment type="catalytic activity">
    <reaction evidence="8">
        <text>ATP + H2O = ADP + phosphate + H(+)</text>
        <dbReference type="Rhea" id="RHEA:13065"/>
        <dbReference type="ChEBI" id="CHEBI:15377"/>
        <dbReference type="ChEBI" id="CHEBI:15378"/>
        <dbReference type="ChEBI" id="CHEBI:30616"/>
        <dbReference type="ChEBI" id="CHEBI:43474"/>
        <dbReference type="ChEBI" id="CHEBI:456216"/>
        <dbReference type="EC" id="5.6.2.4"/>
    </reaction>
</comment>
<dbReference type="GeneID" id="99987763"/>
<dbReference type="EC" id="5.6.2.4" evidence="7"/>
<evidence type="ECO:0000256" key="8">
    <source>
        <dbReference type="ARBA" id="ARBA00048988"/>
    </source>
</evidence>
<evidence type="ECO:0000259" key="11">
    <source>
        <dbReference type="PROSITE" id="PS51198"/>
    </source>
</evidence>
<dbReference type="GO" id="GO:0043138">
    <property type="term" value="F:3'-5' DNA helicase activity"/>
    <property type="evidence" value="ECO:0007669"/>
    <property type="project" value="UniProtKB-EC"/>
</dbReference>
<keyword evidence="2 9" id="KW-0378">Hydrolase</keyword>
<evidence type="ECO:0000256" key="2">
    <source>
        <dbReference type="ARBA" id="ARBA00022801"/>
    </source>
</evidence>
<dbReference type="GO" id="GO:0003677">
    <property type="term" value="F:DNA binding"/>
    <property type="evidence" value="ECO:0007669"/>
    <property type="project" value="InterPro"/>
</dbReference>
<evidence type="ECO:0000256" key="10">
    <source>
        <dbReference type="SAM" id="Coils"/>
    </source>
</evidence>
<dbReference type="AlphaFoldDB" id="A0A1I0R5A4"/>
<dbReference type="Pfam" id="PF00580">
    <property type="entry name" value="UvrD-helicase"/>
    <property type="match status" value="1"/>
</dbReference>
<dbReference type="GO" id="GO:0005524">
    <property type="term" value="F:ATP binding"/>
    <property type="evidence" value="ECO:0007669"/>
    <property type="project" value="UniProtKB-UniRule"/>
</dbReference>
<evidence type="ECO:0000259" key="12">
    <source>
        <dbReference type="PROSITE" id="PS51217"/>
    </source>
</evidence>
<keyword evidence="1 9" id="KW-0547">Nucleotide-binding</keyword>
<dbReference type="InterPro" id="IPR027417">
    <property type="entry name" value="P-loop_NTPase"/>
</dbReference>
<dbReference type="STRING" id="1267423.SAMN05216290_3083"/>
<dbReference type="GO" id="GO:0005829">
    <property type="term" value="C:cytosol"/>
    <property type="evidence" value="ECO:0007669"/>
    <property type="project" value="TreeGrafter"/>
</dbReference>
<evidence type="ECO:0000313" key="13">
    <source>
        <dbReference type="EMBL" id="SEW35634.1"/>
    </source>
</evidence>
<reference evidence="14" key="1">
    <citation type="submission" date="2016-10" db="EMBL/GenBank/DDBJ databases">
        <authorList>
            <person name="Varghese N."/>
            <person name="Submissions S."/>
        </authorList>
    </citation>
    <scope>NUCLEOTIDE SEQUENCE [LARGE SCALE GENOMIC DNA]</scope>
    <source>
        <strain evidence="14">CGMCC 1.12402</strain>
    </source>
</reference>
<dbReference type="Proteomes" id="UP000199437">
    <property type="component" value="Unassembled WGS sequence"/>
</dbReference>
<dbReference type="GO" id="GO:0000725">
    <property type="term" value="P:recombinational repair"/>
    <property type="evidence" value="ECO:0007669"/>
    <property type="project" value="TreeGrafter"/>
</dbReference>
<keyword evidence="4 9" id="KW-0067">ATP-binding</keyword>
<dbReference type="PROSITE" id="PS51217">
    <property type="entry name" value="UVRD_HELICASE_CTER"/>
    <property type="match status" value="1"/>
</dbReference>
<feature type="domain" description="UvrD-like helicase ATP-binding" evidence="11">
    <location>
        <begin position="1"/>
        <end position="460"/>
    </location>
</feature>
<dbReference type="Pfam" id="PF13361">
    <property type="entry name" value="UvrD_C"/>
    <property type="match status" value="2"/>
</dbReference>
<feature type="binding site" evidence="9">
    <location>
        <begin position="8"/>
        <end position="15"/>
    </location>
    <ligand>
        <name>ATP</name>
        <dbReference type="ChEBI" id="CHEBI:30616"/>
    </ligand>
</feature>
<sequence>MALTVYKSSAGSGKTFTLVKEYIKLLIQRPEDFKHTLAITFTNKATEEMKSRILETLEAIANGTDESYLPLLLDHFDGKFEADEIQQRANEAYELIIHNYGRFEVSTIDSFFSRVLKSFARELDLPLSYEVEMNVDLALGEAIDELFRDLDDNEQIRQWLISFTTEQIENDKSWNVDQQIEKLGKNLFQEAFQAGLEQAIELPDLKKLIDELKKDVKVYENQLKSWGNEALDLLSKHQLVLADFSGGASRSVANTFLKLTKGDFKLTDTFLKTVAGDKSWYTLKSDKKDQIDEALSNGLLRLSQSVIDYIASKSLEYNTARAILKNIYAYGLLEALYRKLKDYRDEHNVMLISDTNIILRDILQEADAPFMFEKLGSFYKHIMIDEFQDTSNFQWVNLKPLIINALSEGHEVLIVGDVKQSIYRFRGGNMRLLLSQIKEELGLFYPKEADQNLGDNYRSLKGIVDFNNALFAQLPEALGGNDALRDTALFQQAFLKHEQNPKREAGGLVKATFYKEDWQEQAIEALIANIKSNRDKGFSLSDMLILVNRNSEISGIANAMLAEGVPFINGESLKLQQSDAVVFLLELLHYLQSDKDEVLQLNLLTLFFRLNNKPQTTAMLYGKGQRMTLQEAGFPEAFISRQHELKQLPLFDLVSELLLMFEWKAQADIYLQQLLDVVLEQSQRGVHSISAFLEWWAKEGDNQTVATSEHTNAVRILSIHKSKGLESPIVFIPFAHWNILPNATLHQFWTSELPEKYAALKYIPLDFSKNTLLESHFSEAYYKEAEESALDILNKTYVAFTRPREKLYLSAPLPKRPSASRINELLLGILPEIGFDVEEMDEQTVFAFGQDEHKIGKSEETKDSETLTVYPENSYLKKLKIRNDSDRFFMLQDTEEAQNITLGNQVHEVLSAIRVKEDLDLVLRQMQQAGELRAKTAALVKERIEKLFEDQQIASWFSDDYEVYNERELWFEGKVHKPDRLLTKGKEAIIIDYKKEKESDAHHTQVKRYMTAMLALGYDKISGFLIYVEPVVVREVR</sequence>
<dbReference type="Gene3D" id="1.10.3170.10">
    <property type="entry name" value="Recbcd, chain B, domain 2"/>
    <property type="match status" value="1"/>
</dbReference>
<gene>
    <name evidence="13" type="ORF">SAMN05216290_3083</name>
</gene>
<evidence type="ECO:0000256" key="4">
    <source>
        <dbReference type="ARBA" id="ARBA00022840"/>
    </source>
</evidence>
<evidence type="ECO:0000256" key="6">
    <source>
        <dbReference type="ARBA" id="ARBA00034617"/>
    </source>
</evidence>
<accession>A0A1I0R5A4</accession>
<dbReference type="RefSeq" id="WP_090259517.1">
    <property type="nucleotide sequence ID" value="NZ_FOIR01000003.1"/>
</dbReference>